<evidence type="ECO:0000256" key="3">
    <source>
        <dbReference type="SAM" id="MobiDB-lite"/>
    </source>
</evidence>
<feature type="region of interest" description="Disordered" evidence="3">
    <location>
        <begin position="443"/>
        <end position="479"/>
    </location>
</feature>
<evidence type="ECO:0000256" key="1">
    <source>
        <dbReference type="ARBA" id="ARBA00022884"/>
    </source>
</evidence>
<dbReference type="SMART" id="SM00360">
    <property type="entry name" value="RRM"/>
    <property type="match status" value="1"/>
</dbReference>
<keyword evidence="1 2" id="KW-0694">RNA-binding</keyword>
<dbReference type="PROSITE" id="PS50102">
    <property type="entry name" value="RRM"/>
    <property type="match status" value="1"/>
</dbReference>
<dbReference type="InterPro" id="IPR012677">
    <property type="entry name" value="Nucleotide-bd_a/b_plait_sf"/>
</dbReference>
<evidence type="ECO:0000259" key="4">
    <source>
        <dbReference type="PROSITE" id="PS50102"/>
    </source>
</evidence>
<dbReference type="InterPro" id="IPR035979">
    <property type="entry name" value="RBD_domain_sf"/>
</dbReference>
<proteinExistence type="predicted"/>
<dbReference type="STRING" id="35525.A0A164MQH9"/>
<feature type="compositionally biased region" description="Acidic residues" evidence="3">
    <location>
        <begin position="443"/>
        <end position="468"/>
    </location>
</feature>
<reference evidence="5 6" key="1">
    <citation type="submission" date="2016-03" db="EMBL/GenBank/DDBJ databases">
        <title>EvidentialGene: Evidence-directed Construction of Genes on Genomes.</title>
        <authorList>
            <person name="Gilbert D.G."/>
            <person name="Choi J.-H."/>
            <person name="Mockaitis K."/>
            <person name="Colbourne J."/>
            <person name="Pfrender M."/>
        </authorList>
    </citation>
    <scope>NUCLEOTIDE SEQUENCE [LARGE SCALE GENOMIC DNA]</scope>
    <source>
        <strain evidence="5 6">Xinb3</strain>
        <tissue evidence="5">Complete organism</tissue>
    </source>
</reference>
<protein>
    <recommendedName>
        <fullName evidence="4">RRM domain-containing protein</fullName>
    </recommendedName>
</protein>
<comment type="caution">
    <text evidence="5">The sequence shown here is derived from an EMBL/GenBank/DDBJ whole genome shotgun (WGS) entry which is preliminary data.</text>
</comment>
<evidence type="ECO:0000256" key="2">
    <source>
        <dbReference type="PROSITE-ProRule" id="PRU00176"/>
    </source>
</evidence>
<accession>A0A164MQH9</accession>
<dbReference type="SUPFAM" id="SSF54928">
    <property type="entry name" value="RNA-binding domain, RBD"/>
    <property type="match status" value="1"/>
</dbReference>
<dbReference type="Gene3D" id="3.30.70.330">
    <property type="match status" value="1"/>
</dbReference>
<keyword evidence="6" id="KW-1185">Reference proteome</keyword>
<dbReference type="GO" id="GO:0005634">
    <property type="term" value="C:nucleus"/>
    <property type="evidence" value="ECO:0007669"/>
    <property type="project" value="TreeGrafter"/>
</dbReference>
<feature type="domain" description="RRM" evidence="4">
    <location>
        <begin position="336"/>
        <end position="414"/>
    </location>
</feature>
<feature type="region of interest" description="Disordered" evidence="3">
    <location>
        <begin position="575"/>
        <end position="602"/>
    </location>
</feature>
<feature type="region of interest" description="Disordered" evidence="3">
    <location>
        <begin position="197"/>
        <end position="254"/>
    </location>
</feature>
<dbReference type="PANTHER" id="PTHR19965:SF82">
    <property type="entry name" value="THO COMPLEX SUBUNIT 4"/>
    <property type="match status" value="1"/>
</dbReference>
<name>A0A164MQH9_9CRUS</name>
<dbReference type="InterPro" id="IPR051229">
    <property type="entry name" value="ALYREF_mRNA_export"/>
</dbReference>
<dbReference type="AlphaFoldDB" id="A0A164MQH9"/>
<dbReference type="PANTHER" id="PTHR19965">
    <property type="entry name" value="RNA AND EXPORT FACTOR BINDING PROTEIN"/>
    <property type="match status" value="1"/>
</dbReference>
<sequence length="687" mass="76119">MAESHTAFPEVRGRALPPGVRKFIAKPAIPAVPAKPSATEVRTPSPLAVKTPLYASAPLKKPDEASIFRSKIPVRILASTTYRLDHQDHDISKGEDGQDLAANRARSAPRAKFVSRIPVRKVTIGRAHSITLPTQSYTVSAPVKADSLIVPEIHDVPQDGWREEMPLADFLVVVHQEPCSGDDQPGETAIQSGEIESEAATDSQLNSGTVPPPTRSQKRNNALRERRKANKRANLMANKVPSSAPTVDATLEDEQNPAACPVTLGTSDSDETSVASASVDAELILPNSENHQEKKKTLKHLEEGHPPFLPYVFVMDCLRPFVPQPTYEVKAEPKDEYLHVSNVPFSVPREEVVAYFQKLAGPVKFFSMHLNEDGVYSGKASIIFCRPDDARKALLLFDGTPLDGRKLKLKLFVDGERVYPNHVTLQSSKPDGPVIDQIEANNETDEHESDFEDVEEDEQNGDENEEEEIIQKDTDVNGGAPSVLRLGSFKIANPKRAPREPGTSQSAKNYRIRKIQGVQKELWDEWGVQSIFFVRSPNESKASLFSKAVGTEAKQFLNHTDVGKNIKRQVDAISATWPARPKQDISEKEGKKNKTKNQNRATTEVTERLLTLAAKRAAEKEAMKRNQNKMPFTFTLPNTKKKLATNIRAKKAAENVAVVGLSTDEPENEMQIIEVSQSEYDQMYVIN</sequence>
<dbReference type="EMBL" id="LRGB01002978">
    <property type="protein sequence ID" value="KZS05267.1"/>
    <property type="molecule type" value="Genomic_DNA"/>
</dbReference>
<evidence type="ECO:0000313" key="6">
    <source>
        <dbReference type="Proteomes" id="UP000076858"/>
    </source>
</evidence>
<gene>
    <name evidence="5" type="ORF">APZ42_031594</name>
</gene>
<dbReference type="Pfam" id="PF00076">
    <property type="entry name" value="RRM_1"/>
    <property type="match status" value="1"/>
</dbReference>
<dbReference type="CDD" id="cd00590">
    <property type="entry name" value="RRM_SF"/>
    <property type="match status" value="1"/>
</dbReference>
<dbReference type="GO" id="GO:0003729">
    <property type="term" value="F:mRNA binding"/>
    <property type="evidence" value="ECO:0007669"/>
    <property type="project" value="TreeGrafter"/>
</dbReference>
<dbReference type="GO" id="GO:0006406">
    <property type="term" value="P:mRNA export from nucleus"/>
    <property type="evidence" value="ECO:0007669"/>
    <property type="project" value="TreeGrafter"/>
</dbReference>
<dbReference type="Proteomes" id="UP000076858">
    <property type="component" value="Unassembled WGS sequence"/>
</dbReference>
<feature type="compositionally biased region" description="Basic and acidic residues" evidence="3">
    <location>
        <begin position="581"/>
        <end position="592"/>
    </location>
</feature>
<dbReference type="InterPro" id="IPR000504">
    <property type="entry name" value="RRM_dom"/>
</dbReference>
<feature type="compositionally biased region" description="Polar residues" evidence="3">
    <location>
        <begin position="200"/>
        <end position="209"/>
    </location>
</feature>
<dbReference type="OrthoDB" id="1049195at2759"/>
<evidence type="ECO:0000313" key="5">
    <source>
        <dbReference type="EMBL" id="KZS05267.1"/>
    </source>
</evidence>
<organism evidence="5 6">
    <name type="scientific">Daphnia magna</name>
    <dbReference type="NCBI Taxonomy" id="35525"/>
    <lineage>
        <taxon>Eukaryota</taxon>
        <taxon>Metazoa</taxon>
        <taxon>Ecdysozoa</taxon>
        <taxon>Arthropoda</taxon>
        <taxon>Crustacea</taxon>
        <taxon>Branchiopoda</taxon>
        <taxon>Diplostraca</taxon>
        <taxon>Cladocera</taxon>
        <taxon>Anomopoda</taxon>
        <taxon>Daphniidae</taxon>
        <taxon>Daphnia</taxon>
    </lineage>
</organism>